<dbReference type="GO" id="GO:0046559">
    <property type="term" value="F:alpha-glucuronidase activity"/>
    <property type="evidence" value="ECO:0007669"/>
    <property type="project" value="InterPro"/>
</dbReference>
<dbReference type="Gene3D" id="3.20.20.80">
    <property type="entry name" value="Glycosidases"/>
    <property type="match status" value="1"/>
</dbReference>
<comment type="caution">
    <text evidence="4">The sequence shown here is derived from an EMBL/GenBank/DDBJ whole genome shotgun (WGS) entry which is preliminary data.</text>
</comment>
<dbReference type="EMBL" id="VZCY01000038">
    <property type="protein sequence ID" value="MQN09310.1"/>
    <property type="molecule type" value="Genomic_DNA"/>
</dbReference>
<dbReference type="GO" id="GO:0033939">
    <property type="term" value="F:xylan alpha-1,2-glucuronosidase activity"/>
    <property type="evidence" value="ECO:0007669"/>
    <property type="project" value="TreeGrafter"/>
</dbReference>
<evidence type="ECO:0000313" key="4">
    <source>
        <dbReference type="EMBL" id="MQN09310.1"/>
    </source>
</evidence>
<dbReference type="Pfam" id="PF07488">
    <property type="entry name" value="Glyco_hydro_67M"/>
    <property type="match status" value="1"/>
</dbReference>
<dbReference type="InterPro" id="IPR037054">
    <property type="entry name" value="A-glucoronidase_C_sf"/>
</dbReference>
<feature type="domain" description="Glycosyl hydrolase family 67 catalytic" evidence="3">
    <location>
        <begin position="128"/>
        <end position="418"/>
    </location>
</feature>
<sequence length="668" mass="76237">MKKYLILLITVLTSLHVSAQSDGSQLWLGKQYANSCQVISQLPDDATAKIAKQELENNWRGKNVELKIDKRLNLGEGYNIYARPAQQGDNIQYEATITASNPIGLLYGAYELIRLQNTDAYNTGSGNQQNFSKAIDETEKPQVGLRILNHWDNLDGSIERGYAGKSIFKWEEIKLGKNGKGGSISKSLHDRLITYARANASLGINGSVLNNVNASPKMMTAEYINKVKVIANILRPYGIRVYLSINFASPMALGYTKTADPLDKKVQQWWQKKAKEIYATIPDFGGFLVKANSEGQPGPGDYHRTHADGANMLADAVKPYGGIIMWRSFVYGANHKGEDRVKQAVSEFKGMDGKFRDNVILQSKNGPLDFQPREPYAPIFDNIKQTPQIAELQITQEYLGQSKHLTYLAPMWKEFFGFVNPDRLVGISGVANIGDDANWCGHPFSQANWYAFGRLAWNPSLTAEEIAHEWLVQTYENQDERFTKPVEMMMMTSREACVNYMMPLGLHHIFKFDHHYGPEPDGFIASYPLEWCPVYYHKADAQGIGFDRSSKGTDAVGQYPEPYRSLYDNIETCPEEYLLWFHHVPWTYKMKSGSTLWQELCMKYNMGVAMVEVYRDFWHTSAKQYMKGHEQEWQHTDSLLNVQLENAKEWRNTCLKYFQTFSKMKIYE</sequence>
<dbReference type="Pfam" id="PF07477">
    <property type="entry name" value="Glyco_hydro_67C"/>
    <property type="match status" value="1"/>
</dbReference>
<keyword evidence="1" id="KW-0378">Hydrolase</keyword>
<evidence type="ECO:0000259" key="2">
    <source>
        <dbReference type="Pfam" id="PF07477"/>
    </source>
</evidence>
<evidence type="ECO:0000259" key="3">
    <source>
        <dbReference type="Pfam" id="PF07488"/>
    </source>
</evidence>
<dbReference type="Gene3D" id="3.90.1330.10">
    <property type="entry name" value="Alpha-glucuronidase, C-terminal domain"/>
    <property type="match status" value="1"/>
</dbReference>
<name>A0A6A7VT83_9BACT</name>
<proteinExistence type="predicted"/>
<evidence type="ECO:0000256" key="1">
    <source>
        <dbReference type="ARBA" id="ARBA00022801"/>
    </source>
</evidence>
<dbReference type="Proteomes" id="UP000406735">
    <property type="component" value="Unassembled WGS sequence"/>
</dbReference>
<feature type="domain" description="Glycosyl hydrolase family 67 C-terminal" evidence="2">
    <location>
        <begin position="440"/>
        <end position="666"/>
    </location>
</feature>
<dbReference type="InterPro" id="IPR011100">
    <property type="entry name" value="Glyco_hydro_67_cat"/>
</dbReference>
<dbReference type="InterPro" id="IPR029018">
    <property type="entry name" value="Hex-like_dom2"/>
</dbReference>
<evidence type="ECO:0000313" key="5">
    <source>
        <dbReference type="Proteomes" id="UP000406735"/>
    </source>
</evidence>
<dbReference type="InterPro" id="IPR011099">
    <property type="entry name" value="Glyco_hydro_67_C"/>
</dbReference>
<dbReference type="RefSeq" id="WP_153079651.1">
    <property type="nucleotide sequence ID" value="NZ_VZAU01000049.1"/>
</dbReference>
<gene>
    <name evidence="4" type="ORF">F7D97_05020</name>
</gene>
<dbReference type="GO" id="GO:0045493">
    <property type="term" value="P:xylan catabolic process"/>
    <property type="evidence" value="ECO:0007669"/>
    <property type="project" value="InterPro"/>
</dbReference>
<reference evidence="4 5" key="1">
    <citation type="submission" date="2019-09" db="EMBL/GenBank/DDBJ databases">
        <title>Distinct polysaccharide growth profiles of human intestinal Prevotella copri isolates.</title>
        <authorList>
            <person name="Fehlner-Peach H."/>
            <person name="Magnabosco C."/>
            <person name="Raghavan V."/>
            <person name="Scher J.U."/>
            <person name="Tett A."/>
            <person name="Cox L.M."/>
            <person name="Gottsegen C."/>
            <person name="Watters A."/>
            <person name="Wiltshire- Gordon J.D."/>
            <person name="Segata N."/>
            <person name="Bonneau R."/>
            <person name="Littman D.R."/>
        </authorList>
    </citation>
    <scope>NUCLEOTIDE SEQUENCE [LARGE SCALE GENOMIC DNA]</scope>
    <source>
        <strain evidence="5">iK21513</strain>
    </source>
</reference>
<accession>A0A6A7VT83</accession>
<dbReference type="GO" id="GO:0005576">
    <property type="term" value="C:extracellular region"/>
    <property type="evidence" value="ECO:0007669"/>
    <property type="project" value="InterPro"/>
</dbReference>
<dbReference type="SUPFAM" id="SSF51445">
    <property type="entry name" value="(Trans)glycosidases"/>
    <property type="match status" value="1"/>
</dbReference>
<dbReference type="InterPro" id="IPR017853">
    <property type="entry name" value="GH"/>
</dbReference>
<dbReference type="AlphaFoldDB" id="A0A6A7VT83"/>
<organism evidence="4 5">
    <name type="scientific">Segatella copri</name>
    <dbReference type="NCBI Taxonomy" id="165179"/>
    <lineage>
        <taxon>Bacteria</taxon>
        <taxon>Pseudomonadati</taxon>
        <taxon>Bacteroidota</taxon>
        <taxon>Bacteroidia</taxon>
        <taxon>Bacteroidales</taxon>
        <taxon>Prevotellaceae</taxon>
        <taxon>Segatella</taxon>
    </lineage>
</organism>
<dbReference type="SUPFAM" id="SSF55545">
    <property type="entry name" value="beta-N-acetylhexosaminidase-like domain"/>
    <property type="match status" value="1"/>
</dbReference>
<dbReference type="PANTHER" id="PTHR39207">
    <property type="entry name" value="ALPHA-GLUCURONIDASE A"/>
    <property type="match status" value="1"/>
</dbReference>
<dbReference type="PANTHER" id="PTHR39207:SF1">
    <property type="entry name" value="ALPHA-GLUCURONIDASE A"/>
    <property type="match status" value="1"/>
</dbReference>
<protein>
    <submittedName>
        <fullName evidence="4">Alpha-glucuronidase</fullName>
    </submittedName>
</protein>